<proteinExistence type="predicted"/>
<organism evidence="2 3">
    <name type="scientific">Pseudalkalibacillus berkeleyi</name>
    <dbReference type="NCBI Taxonomy" id="1069813"/>
    <lineage>
        <taxon>Bacteria</taxon>
        <taxon>Bacillati</taxon>
        <taxon>Bacillota</taxon>
        <taxon>Bacilli</taxon>
        <taxon>Bacillales</taxon>
        <taxon>Fictibacillaceae</taxon>
        <taxon>Pseudalkalibacillus</taxon>
    </lineage>
</organism>
<gene>
    <name evidence="2" type="ORF">L2716_15700</name>
</gene>
<dbReference type="InterPro" id="IPR025495">
    <property type="entry name" value="DUF4386"/>
</dbReference>
<sequence>MKNVQQRAAIIAGVSLLLMAIAAGFSYGYVHNSLVITGDAGATFKNIQASLSLFELGILGWMIIIILDVLVSWAFYVVLKPVHKAYSLVAIWLRLLYTAILALAVSHLVIARQTILEGAQIPPSQVMTSILSFESIWSIGLIIFGLHLFFVGFVALKSSRIPKIISYLLVIAGSSYMLIHLLHTFFPQLEHTTNMLEMVLSLPMIAGELGFGIWLMVKGRKVTMTD</sequence>
<dbReference type="Pfam" id="PF14329">
    <property type="entry name" value="DUF4386"/>
    <property type="match status" value="1"/>
</dbReference>
<dbReference type="Proteomes" id="UP001649381">
    <property type="component" value="Unassembled WGS sequence"/>
</dbReference>
<evidence type="ECO:0000313" key="2">
    <source>
        <dbReference type="EMBL" id="MCF6139181.1"/>
    </source>
</evidence>
<keyword evidence="1" id="KW-0812">Transmembrane</keyword>
<name>A0ABS9H531_9BACL</name>
<feature type="transmembrane region" description="Helical" evidence="1">
    <location>
        <begin position="167"/>
        <end position="186"/>
    </location>
</feature>
<dbReference type="RefSeq" id="WP_236337951.1">
    <property type="nucleotide sequence ID" value="NZ_JAKIJS010000002.1"/>
</dbReference>
<keyword evidence="1" id="KW-0472">Membrane</keyword>
<keyword evidence="3" id="KW-1185">Reference proteome</keyword>
<keyword evidence="1" id="KW-1133">Transmembrane helix</keyword>
<evidence type="ECO:0000313" key="3">
    <source>
        <dbReference type="Proteomes" id="UP001649381"/>
    </source>
</evidence>
<dbReference type="EMBL" id="JAKIJS010000002">
    <property type="protein sequence ID" value="MCF6139181.1"/>
    <property type="molecule type" value="Genomic_DNA"/>
</dbReference>
<feature type="transmembrane region" description="Helical" evidence="1">
    <location>
        <begin position="198"/>
        <end position="217"/>
    </location>
</feature>
<feature type="transmembrane region" description="Helical" evidence="1">
    <location>
        <begin position="135"/>
        <end position="155"/>
    </location>
</feature>
<feature type="transmembrane region" description="Helical" evidence="1">
    <location>
        <begin position="91"/>
        <end position="115"/>
    </location>
</feature>
<evidence type="ECO:0000256" key="1">
    <source>
        <dbReference type="SAM" id="Phobius"/>
    </source>
</evidence>
<reference evidence="2 3" key="1">
    <citation type="submission" date="2022-01" db="EMBL/GenBank/DDBJ databases">
        <title>Alkalihalobacillus sp. EGI L200015, a novel bacterium isolated from a salt lake sediment.</title>
        <authorList>
            <person name="Gao L."/>
            <person name="Fang B.-Z."/>
            <person name="Li W.-J."/>
        </authorList>
    </citation>
    <scope>NUCLEOTIDE SEQUENCE [LARGE SCALE GENOMIC DNA]</scope>
    <source>
        <strain evidence="2 3">KCTC 12718</strain>
    </source>
</reference>
<protein>
    <submittedName>
        <fullName evidence="2">DUF4386 domain-containing protein</fullName>
    </submittedName>
</protein>
<comment type="caution">
    <text evidence="2">The sequence shown here is derived from an EMBL/GenBank/DDBJ whole genome shotgun (WGS) entry which is preliminary data.</text>
</comment>
<feature type="transmembrane region" description="Helical" evidence="1">
    <location>
        <begin position="58"/>
        <end position="79"/>
    </location>
</feature>
<accession>A0ABS9H531</accession>